<dbReference type="RefSeq" id="XP_067816238.1">
    <property type="nucleotide sequence ID" value="XM_067962937.1"/>
</dbReference>
<evidence type="ECO:0000313" key="1">
    <source>
        <dbReference type="EMBL" id="TDH66739.1"/>
    </source>
</evidence>
<dbReference type="AlphaFoldDB" id="A0A976FHV4"/>
<dbReference type="Proteomes" id="UP000294530">
    <property type="component" value="Unassembled WGS sequence"/>
</dbReference>
<sequence>MDDTRRQLDKASSALRAKTQSFFNLDIGGPMRHDQLLDLLNHDRGIVIFSTVVREEADVDFELKSWQQQLKALRQTDKNRDTVQSQAVG</sequence>
<proteinExistence type="predicted"/>
<dbReference type="KEGG" id="blac:94348608"/>
<gene>
    <name evidence="1" type="ORF">CCR75_004851</name>
</gene>
<name>A0A976FHV4_BRELC</name>
<organism evidence="1 2">
    <name type="scientific">Bremia lactucae</name>
    <name type="common">Lettuce downy mildew</name>
    <dbReference type="NCBI Taxonomy" id="4779"/>
    <lineage>
        <taxon>Eukaryota</taxon>
        <taxon>Sar</taxon>
        <taxon>Stramenopiles</taxon>
        <taxon>Oomycota</taxon>
        <taxon>Peronosporomycetes</taxon>
        <taxon>Peronosporales</taxon>
        <taxon>Peronosporaceae</taxon>
        <taxon>Bremia</taxon>
    </lineage>
</organism>
<protein>
    <submittedName>
        <fullName evidence="1">Uncharacterized protein</fullName>
    </submittedName>
</protein>
<reference evidence="1 2" key="1">
    <citation type="journal article" date="2021" name="Genome Biol.">
        <title>AFLAP: assembly-free linkage analysis pipeline using k-mers from genome sequencing data.</title>
        <authorList>
            <person name="Fletcher K."/>
            <person name="Zhang L."/>
            <person name="Gil J."/>
            <person name="Han R."/>
            <person name="Cavanaugh K."/>
            <person name="Michelmore R."/>
        </authorList>
    </citation>
    <scope>NUCLEOTIDE SEQUENCE [LARGE SCALE GENOMIC DNA]</scope>
    <source>
        <strain evidence="1 2">SF5</strain>
    </source>
</reference>
<dbReference type="EMBL" id="SHOA02000006">
    <property type="protein sequence ID" value="TDH66739.1"/>
    <property type="molecule type" value="Genomic_DNA"/>
</dbReference>
<comment type="caution">
    <text evidence="1">The sequence shown here is derived from an EMBL/GenBank/DDBJ whole genome shotgun (WGS) entry which is preliminary data.</text>
</comment>
<dbReference type="GeneID" id="94348608"/>
<keyword evidence="2" id="KW-1185">Reference proteome</keyword>
<accession>A0A976FHV4</accession>
<evidence type="ECO:0000313" key="2">
    <source>
        <dbReference type="Proteomes" id="UP000294530"/>
    </source>
</evidence>